<dbReference type="NCBIfam" id="TIGR02469">
    <property type="entry name" value="CbiT"/>
    <property type="match status" value="1"/>
</dbReference>
<dbReference type="AlphaFoldDB" id="A0A0L0W791"/>
<dbReference type="OrthoDB" id="9780707at2"/>
<dbReference type="GO" id="GO:0009236">
    <property type="term" value="P:cobalamin biosynthetic process"/>
    <property type="evidence" value="ECO:0007669"/>
    <property type="project" value="UniProtKB-UniPathway"/>
</dbReference>
<dbReference type="EMBL" id="LGSS01000018">
    <property type="protein sequence ID" value="KNF07346.1"/>
    <property type="molecule type" value="Genomic_DNA"/>
</dbReference>
<keyword evidence="4 6" id="KW-0808">Transferase</keyword>
<dbReference type="InterPro" id="IPR050714">
    <property type="entry name" value="Cobalamin_biosynth_MTase"/>
</dbReference>
<comment type="pathway">
    <text evidence="1">Cofactor biosynthesis; adenosylcobalamin biosynthesis.</text>
</comment>
<dbReference type="InterPro" id="IPR014008">
    <property type="entry name" value="Cbl_synth_MTase_CbiT"/>
</dbReference>
<proteinExistence type="predicted"/>
<dbReference type="STRING" id="1503.CLPU_18c00280"/>
<dbReference type="SUPFAM" id="SSF53335">
    <property type="entry name" value="S-adenosyl-L-methionine-dependent methyltransferases"/>
    <property type="match status" value="1"/>
</dbReference>
<reference evidence="7" key="1">
    <citation type="submission" date="2015-07" db="EMBL/GenBank/DDBJ databases">
        <title>Draft genome sequence of the purine-degrading Gottschalkia purinilyticum DSM 1384 (formerly Clostridium purinilyticum).</title>
        <authorList>
            <person name="Poehlein A."/>
            <person name="Schiel-Bengelsdorf B."/>
            <person name="Bengelsdorf F.R."/>
            <person name="Daniel R."/>
            <person name="Duerre P."/>
        </authorList>
    </citation>
    <scope>NUCLEOTIDE SEQUENCE [LARGE SCALE GENOMIC DNA]</scope>
    <source>
        <strain evidence="7">DSM 1384</strain>
    </source>
</reference>
<dbReference type="Gene3D" id="3.40.50.150">
    <property type="entry name" value="Vaccinia Virus protein VP39"/>
    <property type="match status" value="1"/>
</dbReference>
<evidence type="ECO:0000256" key="5">
    <source>
        <dbReference type="ARBA" id="ARBA00022691"/>
    </source>
</evidence>
<dbReference type="GO" id="GO:0032259">
    <property type="term" value="P:methylation"/>
    <property type="evidence" value="ECO:0007669"/>
    <property type="project" value="UniProtKB-KW"/>
</dbReference>
<dbReference type="PANTHER" id="PTHR43182:SF1">
    <property type="entry name" value="COBALT-PRECORRIN-7 C(5)-METHYLTRANSFERASE"/>
    <property type="match status" value="1"/>
</dbReference>
<dbReference type="UniPathway" id="UPA00148"/>
<evidence type="ECO:0000256" key="1">
    <source>
        <dbReference type="ARBA" id="ARBA00004953"/>
    </source>
</evidence>
<dbReference type="Proteomes" id="UP000037267">
    <property type="component" value="Unassembled WGS sequence"/>
</dbReference>
<name>A0A0L0W791_GOTPU</name>
<dbReference type="GO" id="GO:0008276">
    <property type="term" value="F:protein methyltransferase activity"/>
    <property type="evidence" value="ECO:0007669"/>
    <property type="project" value="InterPro"/>
</dbReference>
<keyword evidence="2" id="KW-0169">Cobalamin biosynthesis</keyword>
<protein>
    <submittedName>
        <fullName evidence="6">Precorrin-6y C5,15-methyltransferase, cbiT subunit CbiT</fullName>
        <ecNumber evidence="6">2.1.1.196</ecNumber>
    </submittedName>
</protein>
<evidence type="ECO:0000256" key="2">
    <source>
        <dbReference type="ARBA" id="ARBA00022573"/>
    </source>
</evidence>
<sequence>MKWIKDEEFIRGNIPMTKFEVRLITIGLLEIEEGDTFLDIGAGTGSISIEAGLQGANVYAIEKEEEGIDLINKNAEKFGTSVNVINDIAPSGIDKVPYFNKCFIGGSGKKLKDIVDEVTLRISEGGIVAGNFITLSNLYRFQTLLKEKGYQDIETRLIQASMVDKRTGLLKSQNPIFIVRGRKS</sequence>
<dbReference type="PANTHER" id="PTHR43182">
    <property type="entry name" value="COBALT-PRECORRIN-6B C(15)-METHYLTRANSFERASE (DECARBOXYLATING)"/>
    <property type="match status" value="1"/>
</dbReference>
<keyword evidence="7" id="KW-1185">Reference proteome</keyword>
<keyword evidence="3 6" id="KW-0489">Methyltransferase</keyword>
<organism evidence="6 7">
    <name type="scientific">Gottschalkia purinilytica</name>
    <name type="common">Clostridium purinilyticum</name>
    <dbReference type="NCBI Taxonomy" id="1503"/>
    <lineage>
        <taxon>Bacteria</taxon>
        <taxon>Bacillati</taxon>
        <taxon>Bacillota</taxon>
        <taxon>Tissierellia</taxon>
        <taxon>Tissierellales</taxon>
        <taxon>Gottschalkiaceae</taxon>
        <taxon>Gottschalkia</taxon>
    </lineage>
</organism>
<evidence type="ECO:0000313" key="6">
    <source>
        <dbReference type="EMBL" id="KNF07346.1"/>
    </source>
</evidence>
<accession>A0A0L0W791</accession>
<dbReference type="EC" id="2.1.1.196" evidence="6"/>
<evidence type="ECO:0000256" key="3">
    <source>
        <dbReference type="ARBA" id="ARBA00022603"/>
    </source>
</evidence>
<dbReference type="RefSeq" id="WP_050356318.1">
    <property type="nucleotide sequence ID" value="NZ_LGSS01000018.1"/>
</dbReference>
<dbReference type="InterPro" id="IPR029063">
    <property type="entry name" value="SAM-dependent_MTases_sf"/>
</dbReference>
<gene>
    <name evidence="6" type="primary">cbiT</name>
    <name evidence="6" type="ORF">CLPU_18c00280</name>
</gene>
<evidence type="ECO:0000256" key="4">
    <source>
        <dbReference type="ARBA" id="ARBA00022679"/>
    </source>
</evidence>
<comment type="caution">
    <text evidence="6">The sequence shown here is derived from an EMBL/GenBank/DDBJ whole genome shotgun (WGS) entry which is preliminary data.</text>
</comment>
<keyword evidence="5" id="KW-0949">S-adenosyl-L-methionine</keyword>
<evidence type="ECO:0000313" key="7">
    <source>
        <dbReference type="Proteomes" id="UP000037267"/>
    </source>
</evidence>